<reference evidence="4 5" key="1">
    <citation type="submission" date="2019-12" db="EMBL/GenBank/DDBJ databases">
        <authorList>
            <person name="Floudas D."/>
            <person name="Bentzer J."/>
            <person name="Ahren D."/>
            <person name="Johansson T."/>
            <person name="Persson P."/>
            <person name="Tunlid A."/>
        </authorList>
    </citation>
    <scope>NUCLEOTIDE SEQUENCE [LARGE SCALE GENOMIC DNA]</scope>
    <source>
        <strain evidence="4 5">CBS 102.39</strain>
    </source>
</reference>
<dbReference type="InterPro" id="IPR051695">
    <property type="entry name" value="Phosphoglycerate_Mutase"/>
</dbReference>
<dbReference type="PANTHER" id="PTHR46517">
    <property type="entry name" value="FRUCTOSE-2,6-BISPHOSPHATASE TIGAR"/>
    <property type="match status" value="1"/>
</dbReference>
<dbReference type="CDD" id="cd07067">
    <property type="entry name" value="HP_PGM_like"/>
    <property type="match status" value="1"/>
</dbReference>
<name>A0A8H4QWQ5_9AGAR</name>
<dbReference type="EMBL" id="JAACJL010000030">
    <property type="protein sequence ID" value="KAF4617707.1"/>
    <property type="molecule type" value="Genomic_DNA"/>
</dbReference>
<comment type="caution">
    <text evidence="4">The sequence shown here is derived from an EMBL/GenBank/DDBJ whole genome shotgun (WGS) entry which is preliminary data.</text>
</comment>
<dbReference type="GO" id="GO:0004331">
    <property type="term" value="F:fructose-2,6-bisphosphate 2-phosphatase activity"/>
    <property type="evidence" value="ECO:0007669"/>
    <property type="project" value="TreeGrafter"/>
</dbReference>
<sequence length="286" mass="31493">MPQAEALAEHFAQNKVSLDAIYTSDLLRAKTTAQAVLARQGECNAVPFRELPLLREQNFGAGEGMKFSKMEKNLSIAAHFAKGKFPALYTREAKFPGGESLDELAERAEVVISDIITAEVLKEHESNRQRTVAIFSHGIFIAELVAAILNKDSQNRSGITNRELRGMHNTGCTSLNVTLKVFVFFCMGFSSLKRSPVHKVSHHQAQGQPATTSVKSRNVTFCVQTKGIDRHVHLSNLHRQKGGIGSLAHDPAQQDIRAFLGSQQRSTKPVSGISKGTELPTRFKPY</sequence>
<evidence type="ECO:0000313" key="4">
    <source>
        <dbReference type="EMBL" id="KAF4617707.1"/>
    </source>
</evidence>
<keyword evidence="5" id="KW-1185">Reference proteome</keyword>
<keyword evidence="1" id="KW-0378">Hydrolase</keyword>
<dbReference type="Proteomes" id="UP000521872">
    <property type="component" value="Unassembled WGS sequence"/>
</dbReference>
<gene>
    <name evidence="4" type="ORF">D9613_006108</name>
</gene>
<evidence type="ECO:0000256" key="2">
    <source>
        <dbReference type="PIRSR" id="PIRSR613078-2"/>
    </source>
</evidence>
<protein>
    <recommendedName>
        <fullName evidence="6">Phosphoglycerate mutase</fullName>
    </recommendedName>
</protein>
<proteinExistence type="predicted"/>
<dbReference type="InterPro" id="IPR029033">
    <property type="entry name" value="His_PPase_superfam"/>
</dbReference>
<dbReference type="InterPro" id="IPR013078">
    <property type="entry name" value="His_Pase_superF_clade-1"/>
</dbReference>
<dbReference type="SUPFAM" id="SSF53254">
    <property type="entry name" value="Phosphoglycerate mutase-like"/>
    <property type="match status" value="1"/>
</dbReference>
<dbReference type="GO" id="GO:0045820">
    <property type="term" value="P:negative regulation of glycolytic process"/>
    <property type="evidence" value="ECO:0007669"/>
    <property type="project" value="TreeGrafter"/>
</dbReference>
<dbReference type="GO" id="GO:0005829">
    <property type="term" value="C:cytosol"/>
    <property type="evidence" value="ECO:0007669"/>
    <property type="project" value="TreeGrafter"/>
</dbReference>
<dbReference type="Gene3D" id="3.40.50.1240">
    <property type="entry name" value="Phosphoglycerate mutase-like"/>
    <property type="match status" value="1"/>
</dbReference>
<evidence type="ECO:0000256" key="1">
    <source>
        <dbReference type="ARBA" id="ARBA00022801"/>
    </source>
</evidence>
<evidence type="ECO:0000313" key="5">
    <source>
        <dbReference type="Proteomes" id="UP000521872"/>
    </source>
</evidence>
<feature type="binding site" evidence="2">
    <location>
        <position position="28"/>
    </location>
    <ligand>
        <name>substrate</name>
    </ligand>
</feature>
<feature type="region of interest" description="Disordered" evidence="3">
    <location>
        <begin position="263"/>
        <end position="286"/>
    </location>
</feature>
<accession>A0A8H4QWQ5</accession>
<dbReference type="Pfam" id="PF00300">
    <property type="entry name" value="His_Phos_1"/>
    <property type="match status" value="1"/>
</dbReference>
<dbReference type="AlphaFoldDB" id="A0A8H4QWQ5"/>
<evidence type="ECO:0008006" key="6">
    <source>
        <dbReference type="Google" id="ProtNLM"/>
    </source>
</evidence>
<evidence type="ECO:0000256" key="3">
    <source>
        <dbReference type="SAM" id="MobiDB-lite"/>
    </source>
</evidence>
<organism evidence="4 5">
    <name type="scientific">Agrocybe pediades</name>
    <dbReference type="NCBI Taxonomy" id="84607"/>
    <lineage>
        <taxon>Eukaryota</taxon>
        <taxon>Fungi</taxon>
        <taxon>Dikarya</taxon>
        <taxon>Basidiomycota</taxon>
        <taxon>Agaricomycotina</taxon>
        <taxon>Agaricomycetes</taxon>
        <taxon>Agaricomycetidae</taxon>
        <taxon>Agaricales</taxon>
        <taxon>Agaricineae</taxon>
        <taxon>Strophariaceae</taxon>
        <taxon>Agrocybe</taxon>
    </lineage>
</organism>
<dbReference type="GO" id="GO:0043456">
    <property type="term" value="P:regulation of pentose-phosphate shunt"/>
    <property type="evidence" value="ECO:0007669"/>
    <property type="project" value="TreeGrafter"/>
</dbReference>
<dbReference type="PANTHER" id="PTHR46517:SF1">
    <property type="entry name" value="FRUCTOSE-2,6-BISPHOSPHATASE TIGAR"/>
    <property type="match status" value="1"/>
</dbReference>